<protein>
    <submittedName>
        <fullName evidence="4">ABC transporter substrate-binding protein</fullName>
    </submittedName>
</protein>
<dbReference type="EMBL" id="DSXR01000092">
    <property type="protein sequence ID" value="HGS87747.1"/>
    <property type="molecule type" value="Genomic_DNA"/>
</dbReference>
<dbReference type="InterPro" id="IPR002491">
    <property type="entry name" value="ABC_transptr_periplasmic_BD"/>
</dbReference>
<gene>
    <name evidence="4" type="ORF">ENT17_09025</name>
</gene>
<comment type="similarity">
    <text evidence="1">Belongs to the bacterial solute-binding protein 8 family.</text>
</comment>
<reference evidence="4" key="1">
    <citation type="journal article" date="2020" name="mSystems">
        <title>Genome- and Community-Level Interaction Insights into Carbon Utilization and Element Cycling Functions of Hydrothermarchaeota in Hydrothermal Sediment.</title>
        <authorList>
            <person name="Zhou Z."/>
            <person name="Liu Y."/>
            <person name="Xu W."/>
            <person name="Pan J."/>
            <person name="Luo Z.H."/>
            <person name="Li M."/>
        </authorList>
    </citation>
    <scope>NUCLEOTIDE SEQUENCE [LARGE SCALE GENOMIC DNA]</scope>
    <source>
        <strain evidence="4">SpSt-556</strain>
    </source>
</reference>
<accession>A0A7C4Q2C5</accession>
<evidence type="ECO:0000256" key="1">
    <source>
        <dbReference type="ARBA" id="ARBA00008814"/>
    </source>
</evidence>
<dbReference type="PANTHER" id="PTHR30535:SF34">
    <property type="entry name" value="MOLYBDATE-BINDING PROTEIN MOLA"/>
    <property type="match status" value="1"/>
</dbReference>
<dbReference type="Gene3D" id="3.40.50.1980">
    <property type="entry name" value="Nitrogenase molybdenum iron protein domain"/>
    <property type="match status" value="2"/>
</dbReference>
<sequence length="400" mass="45120">MRKIIWLSLWVVLIVLSACQPMNPPPVENPAVSSPSATPVEQEALASLEAVERVESTPTPQPAEAKHQPIVLTDALGRTVTFEELPKRVVVAGRGVALLADAVYLFPESFERVVAVSRTSQSPDGDFLALVDQRLPEKIAFETNVGAEQVVTARPNVVLLKPYMQEPLGNPLEALGIPVVYLSMETPQEYQRDLQTLGILFGNSQRADEVWAFYQQHLDTVSNALKDLTDEQKPRVLLLYYSDRDGQVAFNVAPKTWLQTILTGLAGGIPVWTDIELGSGWTKVNLEQIAGWDADRIFIIAYTANPQQVVENLLQDPQWQALRAVQEGHLYAFPRDYYSWDQPDPRWILGLRYLAYRLHPEAFPNFDLTAEARLFFERFYGLDARTFEEKILPVFKGDFR</sequence>
<evidence type="ECO:0000313" key="4">
    <source>
        <dbReference type="EMBL" id="HGS87747.1"/>
    </source>
</evidence>
<dbReference type="PANTHER" id="PTHR30535">
    <property type="entry name" value="VITAMIN B12-BINDING PROTEIN"/>
    <property type="match status" value="1"/>
</dbReference>
<proteinExistence type="inferred from homology"/>
<evidence type="ECO:0000259" key="3">
    <source>
        <dbReference type="PROSITE" id="PS50983"/>
    </source>
</evidence>
<name>A0A7C4Q2C5_9CHLR</name>
<organism evidence="4">
    <name type="scientific">Bellilinea caldifistulae</name>
    <dbReference type="NCBI Taxonomy" id="360411"/>
    <lineage>
        <taxon>Bacteria</taxon>
        <taxon>Bacillati</taxon>
        <taxon>Chloroflexota</taxon>
        <taxon>Anaerolineae</taxon>
        <taxon>Anaerolineales</taxon>
        <taxon>Anaerolineaceae</taxon>
        <taxon>Bellilinea</taxon>
    </lineage>
</organism>
<dbReference type="SUPFAM" id="SSF53807">
    <property type="entry name" value="Helical backbone' metal receptor"/>
    <property type="match status" value="1"/>
</dbReference>
<comment type="caution">
    <text evidence="4">The sequence shown here is derived from an EMBL/GenBank/DDBJ whole genome shotgun (WGS) entry which is preliminary data.</text>
</comment>
<feature type="domain" description="Fe/B12 periplasmic-binding" evidence="3">
    <location>
        <begin position="88"/>
        <end position="362"/>
    </location>
</feature>
<evidence type="ECO:0000256" key="2">
    <source>
        <dbReference type="SAM" id="SignalP"/>
    </source>
</evidence>
<feature type="chain" id="PRO_5027677413" evidence="2">
    <location>
        <begin position="25"/>
        <end position="400"/>
    </location>
</feature>
<dbReference type="InterPro" id="IPR050902">
    <property type="entry name" value="ABC_Transporter_SBP"/>
</dbReference>
<dbReference type="PROSITE" id="PS50983">
    <property type="entry name" value="FE_B12_PBP"/>
    <property type="match status" value="1"/>
</dbReference>
<feature type="signal peptide" evidence="2">
    <location>
        <begin position="1"/>
        <end position="24"/>
    </location>
</feature>
<dbReference type="Pfam" id="PF01497">
    <property type="entry name" value="Peripla_BP_2"/>
    <property type="match status" value="1"/>
</dbReference>
<dbReference type="AlphaFoldDB" id="A0A7C4Q2C5"/>
<dbReference type="PROSITE" id="PS51257">
    <property type="entry name" value="PROKAR_LIPOPROTEIN"/>
    <property type="match status" value="1"/>
</dbReference>
<keyword evidence="2" id="KW-0732">Signal</keyword>